<evidence type="ECO:0000313" key="2">
    <source>
        <dbReference type="Proteomes" id="UP001154282"/>
    </source>
</evidence>
<name>A0AAV0PDN4_9ROSI</name>
<comment type="caution">
    <text evidence="1">The sequence shown here is derived from an EMBL/GenBank/DDBJ whole genome shotgun (WGS) entry which is preliminary data.</text>
</comment>
<sequence length="27" mass="3007">MERELTLATLGSSCWIQPPGRATMPME</sequence>
<dbReference type="EMBL" id="CAMGYJ010000008">
    <property type="protein sequence ID" value="CAI0468416.1"/>
    <property type="molecule type" value="Genomic_DNA"/>
</dbReference>
<organism evidence="1 2">
    <name type="scientific">Linum tenue</name>
    <dbReference type="NCBI Taxonomy" id="586396"/>
    <lineage>
        <taxon>Eukaryota</taxon>
        <taxon>Viridiplantae</taxon>
        <taxon>Streptophyta</taxon>
        <taxon>Embryophyta</taxon>
        <taxon>Tracheophyta</taxon>
        <taxon>Spermatophyta</taxon>
        <taxon>Magnoliopsida</taxon>
        <taxon>eudicotyledons</taxon>
        <taxon>Gunneridae</taxon>
        <taxon>Pentapetalae</taxon>
        <taxon>rosids</taxon>
        <taxon>fabids</taxon>
        <taxon>Malpighiales</taxon>
        <taxon>Linaceae</taxon>
        <taxon>Linum</taxon>
    </lineage>
</organism>
<accession>A0AAV0PDN4</accession>
<dbReference type="Proteomes" id="UP001154282">
    <property type="component" value="Unassembled WGS sequence"/>
</dbReference>
<evidence type="ECO:0000313" key="1">
    <source>
        <dbReference type="EMBL" id="CAI0468416.1"/>
    </source>
</evidence>
<proteinExistence type="predicted"/>
<protein>
    <recommendedName>
        <fullName evidence="3">Ribulose-1,5-bisphosphate carboxylase/oxygenase large subunit</fullName>
    </recommendedName>
</protein>
<gene>
    <name evidence="1" type="ORF">LITE_LOCUS37792</name>
</gene>
<evidence type="ECO:0008006" key="3">
    <source>
        <dbReference type="Google" id="ProtNLM"/>
    </source>
</evidence>
<dbReference type="AlphaFoldDB" id="A0AAV0PDN4"/>
<keyword evidence="2" id="KW-1185">Reference proteome</keyword>
<reference evidence="1" key="1">
    <citation type="submission" date="2022-08" db="EMBL/GenBank/DDBJ databases">
        <authorList>
            <person name="Gutierrez-Valencia J."/>
        </authorList>
    </citation>
    <scope>NUCLEOTIDE SEQUENCE</scope>
</reference>